<dbReference type="AlphaFoldDB" id="A0A0L0QTJ7"/>
<gene>
    <name evidence="1" type="ORF">AFK71_03665</name>
</gene>
<reference evidence="2" key="1">
    <citation type="submission" date="2015-07" db="EMBL/GenBank/DDBJ databases">
        <title>Fjat-10053 dsm26.</title>
        <authorList>
            <person name="Liu B."/>
            <person name="Wang J."/>
            <person name="Zhu Y."/>
            <person name="Liu G."/>
            <person name="Chen Q."/>
            <person name="Chen Z."/>
            <person name="Lan J."/>
            <person name="Che J."/>
            <person name="Ge C."/>
            <person name="Shi H."/>
            <person name="Pan Z."/>
            <person name="Liu X."/>
        </authorList>
    </citation>
    <scope>NUCLEOTIDE SEQUENCE [LARGE SCALE GENOMIC DNA]</scope>
    <source>
        <strain evidence="2">DSM 26</strain>
    </source>
</reference>
<dbReference type="PATRIC" id="fig|1473.5.peg.3679"/>
<comment type="caution">
    <text evidence="1">The sequence shown here is derived from an EMBL/GenBank/DDBJ whole genome shotgun (WGS) entry which is preliminary data.</text>
</comment>
<evidence type="ECO:0000313" key="2">
    <source>
        <dbReference type="Proteomes" id="UP000036780"/>
    </source>
</evidence>
<keyword evidence="2" id="KW-1185">Reference proteome</keyword>
<evidence type="ECO:0000313" key="1">
    <source>
        <dbReference type="EMBL" id="KNE21914.1"/>
    </source>
</evidence>
<name>A0A0L0QTJ7_VIRPA</name>
<organism evidence="1 2">
    <name type="scientific">Virgibacillus pantothenticus</name>
    <dbReference type="NCBI Taxonomy" id="1473"/>
    <lineage>
        <taxon>Bacteria</taxon>
        <taxon>Bacillati</taxon>
        <taxon>Bacillota</taxon>
        <taxon>Bacilli</taxon>
        <taxon>Bacillales</taxon>
        <taxon>Bacillaceae</taxon>
        <taxon>Virgibacillus</taxon>
    </lineage>
</organism>
<accession>A0A0L0QTJ7</accession>
<dbReference type="Proteomes" id="UP000036780">
    <property type="component" value="Unassembled WGS sequence"/>
</dbReference>
<dbReference type="EMBL" id="LGTO01000004">
    <property type="protein sequence ID" value="KNE21914.1"/>
    <property type="molecule type" value="Genomic_DNA"/>
</dbReference>
<proteinExistence type="predicted"/>
<protein>
    <submittedName>
        <fullName evidence="1">Uncharacterized protein</fullName>
    </submittedName>
</protein>
<sequence length="59" mass="6913">MQVIVFSVKFKIFIDLTKNSANKLHSYKHIMDINLIKMELHFVGVFLLEKIKGLNCKHP</sequence>